<keyword evidence="2" id="KW-0732">Signal</keyword>
<evidence type="ECO:0000256" key="1">
    <source>
        <dbReference type="HAMAP-Rule" id="MF_00775"/>
    </source>
</evidence>
<dbReference type="PROSITE" id="PS51318">
    <property type="entry name" value="TAT"/>
    <property type="match status" value="1"/>
</dbReference>
<keyword evidence="4" id="KW-1185">Reference proteome</keyword>
<dbReference type="InterPro" id="IPR006311">
    <property type="entry name" value="TAT_signal"/>
</dbReference>
<comment type="similarity">
    <text evidence="1">Belongs to the UPF0311 family.</text>
</comment>
<comment type="caution">
    <text evidence="3">The sequence shown here is derived from an EMBL/GenBank/DDBJ whole genome shotgun (WGS) entry which is preliminary data.</text>
</comment>
<feature type="chain" id="PRO_5032811313" description="UPF0311 protein FHS83_000717" evidence="2">
    <location>
        <begin position="29"/>
        <end position="170"/>
    </location>
</feature>
<dbReference type="Proteomes" id="UP000570514">
    <property type="component" value="Unassembled WGS sequence"/>
</dbReference>
<reference evidence="3 4" key="1">
    <citation type="submission" date="2020-03" db="EMBL/GenBank/DDBJ databases">
        <title>Genomic Encyclopedia of Type Strains, Phase IV (KMG-IV): sequencing the most valuable type-strain genomes for metagenomic binning, comparative biology and taxonomic classification.</title>
        <authorList>
            <person name="Goeker M."/>
        </authorList>
    </citation>
    <scope>NUCLEOTIDE SEQUENCE [LARGE SCALE GENOMIC DNA]</scope>
    <source>
        <strain evidence="3 4">DSM 19867</strain>
    </source>
</reference>
<dbReference type="HAMAP" id="MF_00775">
    <property type="entry name" value="UPF0311"/>
    <property type="match status" value="1"/>
</dbReference>
<evidence type="ECO:0000313" key="3">
    <source>
        <dbReference type="EMBL" id="NIK87399.1"/>
    </source>
</evidence>
<dbReference type="PANTHER" id="PTHR37315:SF1">
    <property type="entry name" value="UPF0311 PROTEIN BLR7842"/>
    <property type="match status" value="1"/>
</dbReference>
<proteinExistence type="inferred from homology"/>
<accession>A0A846MVZ7</accession>
<dbReference type="Pfam" id="PF11578">
    <property type="entry name" value="DUF3237"/>
    <property type="match status" value="1"/>
</dbReference>
<evidence type="ECO:0000256" key="2">
    <source>
        <dbReference type="SAM" id="SignalP"/>
    </source>
</evidence>
<dbReference type="PANTHER" id="PTHR37315">
    <property type="entry name" value="UPF0311 PROTEIN BLR7842"/>
    <property type="match status" value="1"/>
</dbReference>
<evidence type="ECO:0000313" key="4">
    <source>
        <dbReference type="Proteomes" id="UP000570514"/>
    </source>
</evidence>
<dbReference type="InterPro" id="IPR020915">
    <property type="entry name" value="UPF0311"/>
</dbReference>
<feature type="signal peptide" evidence="2">
    <location>
        <begin position="1"/>
        <end position="28"/>
    </location>
</feature>
<dbReference type="AlphaFoldDB" id="A0A846MVZ7"/>
<name>A0A846MVZ7_9PROT</name>
<dbReference type="RefSeq" id="WP_167080982.1">
    <property type="nucleotide sequence ID" value="NZ_BAAADC010000001.1"/>
</dbReference>
<sequence>MTTPITSRRAVFAAMTGAAAMASIPARAEDGAPGLVFALAATVKIGPSQMPGPTPFGTRNRIPILGGTFEGPNIKGTVLPGGADWQLIRPDGAVTLDADYMIQADDGALIHVHNRAILTGTPGKSDFYLRCTPVFEAPIGKHDWLNKAVFAGAVDVLGPEGVRVRVYKIA</sequence>
<protein>
    <recommendedName>
        <fullName evidence="1">UPF0311 protein FHS83_000717</fullName>
    </recommendedName>
</protein>
<gene>
    <name evidence="3" type="ORF">FHS83_000717</name>
</gene>
<dbReference type="Gene3D" id="2.40.160.20">
    <property type="match status" value="1"/>
</dbReference>
<dbReference type="EMBL" id="JAASRM010000001">
    <property type="protein sequence ID" value="NIK87399.1"/>
    <property type="molecule type" value="Genomic_DNA"/>
</dbReference>
<organism evidence="3 4">
    <name type="scientific">Rhizomicrobium palustre</name>
    <dbReference type="NCBI Taxonomy" id="189966"/>
    <lineage>
        <taxon>Bacteria</taxon>
        <taxon>Pseudomonadati</taxon>
        <taxon>Pseudomonadota</taxon>
        <taxon>Alphaproteobacteria</taxon>
        <taxon>Micropepsales</taxon>
        <taxon>Micropepsaceae</taxon>
        <taxon>Rhizomicrobium</taxon>
    </lineage>
</organism>